<name>A0A1S1YWH0_FLAPC</name>
<evidence type="ECO:0000256" key="1">
    <source>
        <dbReference type="SAM" id="SignalP"/>
    </source>
</evidence>
<dbReference type="EMBL" id="JRYR02000001">
    <property type="protein sequence ID" value="OHX65369.1"/>
    <property type="molecule type" value="Genomic_DNA"/>
</dbReference>
<reference evidence="2 3" key="1">
    <citation type="journal article" date="2012" name="Int. J. Syst. Evol. Microbiol.">
        <title>Flammeovirga pacifica sp. nov., isolated from deep-sea sediment.</title>
        <authorList>
            <person name="Xu H."/>
            <person name="Fu Y."/>
            <person name="Yang N."/>
            <person name="Ding Z."/>
            <person name="Lai Q."/>
            <person name="Zeng R."/>
        </authorList>
    </citation>
    <scope>NUCLEOTIDE SEQUENCE [LARGE SCALE GENOMIC DNA]</scope>
    <source>
        <strain evidence="3">DSM 24597 / LMG 26175 / WPAGA1</strain>
    </source>
</reference>
<dbReference type="PROSITE" id="PS51257">
    <property type="entry name" value="PROKAR_LIPOPROTEIN"/>
    <property type="match status" value="1"/>
</dbReference>
<proteinExistence type="predicted"/>
<keyword evidence="3" id="KW-1185">Reference proteome</keyword>
<dbReference type="Proteomes" id="UP000179797">
    <property type="component" value="Unassembled WGS sequence"/>
</dbReference>
<keyword evidence="1" id="KW-0732">Signal</keyword>
<gene>
    <name evidence="2" type="ORF">NH26_02885</name>
</gene>
<feature type="signal peptide" evidence="1">
    <location>
        <begin position="1"/>
        <end position="19"/>
    </location>
</feature>
<evidence type="ECO:0008006" key="4">
    <source>
        <dbReference type="Google" id="ProtNLM"/>
    </source>
</evidence>
<dbReference type="RefSeq" id="WP_044223954.1">
    <property type="nucleotide sequence ID" value="NZ_JRYR02000001.1"/>
</dbReference>
<dbReference type="AlphaFoldDB" id="A0A1S1YWH0"/>
<protein>
    <recommendedName>
        <fullName evidence="4">DUF4595 domain-containing protein</fullName>
    </recommendedName>
</protein>
<accession>A0A1S1YWH0</accession>
<comment type="caution">
    <text evidence="2">The sequence shown here is derived from an EMBL/GenBank/DDBJ whole genome shotgun (WGS) entry which is preliminary data.</text>
</comment>
<feature type="chain" id="PRO_5010359577" description="DUF4595 domain-containing protein" evidence="1">
    <location>
        <begin position="20"/>
        <end position="307"/>
    </location>
</feature>
<dbReference type="OrthoDB" id="976538at2"/>
<evidence type="ECO:0000313" key="2">
    <source>
        <dbReference type="EMBL" id="OHX65369.1"/>
    </source>
</evidence>
<evidence type="ECO:0000313" key="3">
    <source>
        <dbReference type="Proteomes" id="UP000179797"/>
    </source>
</evidence>
<sequence length="307" mass="35897">MYKLIRYALIFSLSILAFSCDESEDENEFFNTSPITGDCSLSSYTYVQSLDSASVNFRYIEINKDYEYTESQLTSYTYDLEYTVLDTNYVRQSQTRAYKIDFSYNSDGTFSNVSSGTEELLEIVNVDGRLYSLKGSSTTGSTFELVFEYDAQNRVEYIVNAEDVSSPKEDIDYLKMTYNDMGDVSKMAYMDGDFEAAYNEFRYNDEMRNPTQGMVFYIISIIEAGSYDIYGDPSKLSSSISEFFRLYQYNPQREDYDYTDWIPKDYIMEFNYEVNDKNYPVSSSYKEDYTDVIRETYSETFSYTNCQ</sequence>
<organism evidence="2 3">
    <name type="scientific">Flammeovirga pacifica</name>
    <dbReference type="NCBI Taxonomy" id="915059"/>
    <lineage>
        <taxon>Bacteria</taxon>
        <taxon>Pseudomonadati</taxon>
        <taxon>Bacteroidota</taxon>
        <taxon>Cytophagia</taxon>
        <taxon>Cytophagales</taxon>
        <taxon>Flammeovirgaceae</taxon>
        <taxon>Flammeovirga</taxon>
    </lineage>
</organism>